<comment type="caution">
    <text evidence="2">The sequence shown here is derived from an EMBL/GenBank/DDBJ whole genome shotgun (WGS) entry which is preliminary data.</text>
</comment>
<evidence type="ECO:0000259" key="1">
    <source>
        <dbReference type="Pfam" id="PF00881"/>
    </source>
</evidence>
<dbReference type="RefSeq" id="WP_114297686.1">
    <property type="nucleotide sequence ID" value="NZ_QPJT01000010.1"/>
</dbReference>
<evidence type="ECO:0000313" key="3">
    <source>
        <dbReference type="Proteomes" id="UP000253034"/>
    </source>
</evidence>
<reference evidence="2 3" key="1">
    <citation type="submission" date="2018-07" db="EMBL/GenBank/DDBJ databases">
        <title>Genomic Encyclopedia of Type Strains, Phase IV (KMG-IV): sequencing the most valuable type-strain genomes for metagenomic binning, comparative biology and taxonomic classification.</title>
        <authorList>
            <person name="Goeker M."/>
        </authorList>
    </citation>
    <scope>NUCLEOTIDE SEQUENCE [LARGE SCALE GENOMIC DNA]</scope>
    <source>
        <strain evidence="2 3">DSM 27016</strain>
    </source>
</reference>
<dbReference type="PANTHER" id="PTHR43745">
    <property type="entry name" value="NITROREDUCTASE MJ1384-RELATED"/>
    <property type="match status" value="1"/>
</dbReference>
<dbReference type="InterPro" id="IPR029479">
    <property type="entry name" value="Nitroreductase"/>
</dbReference>
<dbReference type="InterPro" id="IPR052544">
    <property type="entry name" value="Bacteriocin_Proc_Enz"/>
</dbReference>
<dbReference type="InterPro" id="IPR000415">
    <property type="entry name" value="Nitroreductase-like"/>
</dbReference>
<dbReference type="NCBIfam" id="TIGR03605">
    <property type="entry name" value="antibiot_sagB"/>
    <property type="match status" value="1"/>
</dbReference>
<dbReference type="InterPro" id="IPR020051">
    <property type="entry name" value="SagB-type_dehydrogenase"/>
</dbReference>
<organism evidence="2 3">
    <name type="scientific">Anaerobacterium chartisolvens</name>
    <dbReference type="NCBI Taxonomy" id="1297424"/>
    <lineage>
        <taxon>Bacteria</taxon>
        <taxon>Bacillati</taxon>
        <taxon>Bacillota</taxon>
        <taxon>Clostridia</taxon>
        <taxon>Eubacteriales</taxon>
        <taxon>Oscillospiraceae</taxon>
        <taxon>Anaerobacterium</taxon>
    </lineage>
</organism>
<feature type="domain" description="Nitroreductase" evidence="1">
    <location>
        <begin position="152"/>
        <end position="325"/>
    </location>
</feature>
<dbReference type="PANTHER" id="PTHR43745:SF2">
    <property type="entry name" value="NITROREDUCTASE MJ1384-RELATED"/>
    <property type="match status" value="1"/>
</dbReference>
<keyword evidence="3" id="KW-1185">Reference proteome</keyword>
<gene>
    <name evidence="2" type="ORF">DFR58_11014</name>
</gene>
<dbReference type="Proteomes" id="UP000253034">
    <property type="component" value="Unassembled WGS sequence"/>
</dbReference>
<dbReference type="EMBL" id="QPJT01000010">
    <property type="protein sequence ID" value="RCX16521.1"/>
    <property type="molecule type" value="Genomic_DNA"/>
</dbReference>
<dbReference type="Pfam" id="PF00881">
    <property type="entry name" value="Nitroreductase"/>
    <property type="match status" value="1"/>
</dbReference>
<name>A0A369B508_9FIRM</name>
<dbReference type="CDD" id="cd02142">
    <property type="entry name" value="McbC_SagB-like_oxidoreductase"/>
    <property type="match status" value="1"/>
</dbReference>
<sequence>MMEIQTSQATYEGQKKYYWSPAVRWEKTNMEVRIEMFSYKDFFIDMFPQFYFLTQKGISLSDIMAEFSEFDAKKLFLFLQDLIKKRILVSSILSPAEVFYLQNHLFKNEYSEKIKYNAEELNKFKKKHLNRAYEVYTGPKIELNKDEVLQLISRRRTCRVFDTQNKLPYSIFSKMLSLLRQEKTEGSIRYNYASAGGLYPIDIYVYVKEARVENVNKGLYYYSPSENSLTLIDDTCEVSKDTHYFTNQSIFGNSAFSLFLVYNAEVTMPKYGGMAYLFAAIDSGIIVGTLTLVAEQNNVGLCSIGDLNFKKIEEYFKLNENQVLLHTLEIGLKSLESYDEVESVF</sequence>
<dbReference type="Gene3D" id="3.40.109.10">
    <property type="entry name" value="NADH Oxidase"/>
    <property type="match status" value="1"/>
</dbReference>
<protein>
    <submittedName>
        <fullName evidence="2">SagB-type dehydrogenase family enzyme</fullName>
    </submittedName>
</protein>
<evidence type="ECO:0000313" key="2">
    <source>
        <dbReference type="EMBL" id="RCX16521.1"/>
    </source>
</evidence>
<dbReference type="OrthoDB" id="9801593at2"/>
<accession>A0A369B508</accession>
<dbReference type="GO" id="GO:0016491">
    <property type="term" value="F:oxidoreductase activity"/>
    <property type="evidence" value="ECO:0007669"/>
    <property type="project" value="InterPro"/>
</dbReference>
<dbReference type="SUPFAM" id="SSF55469">
    <property type="entry name" value="FMN-dependent nitroreductase-like"/>
    <property type="match status" value="1"/>
</dbReference>
<dbReference type="AlphaFoldDB" id="A0A369B508"/>
<proteinExistence type="predicted"/>